<dbReference type="AlphaFoldDB" id="A0A943DC29"/>
<dbReference type="Pfam" id="PF07690">
    <property type="entry name" value="MFS_1"/>
    <property type="match status" value="1"/>
</dbReference>
<dbReference type="GO" id="GO:0022857">
    <property type="term" value="F:transmembrane transporter activity"/>
    <property type="evidence" value="ECO:0007669"/>
    <property type="project" value="InterPro"/>
</dbReference>
<dbReference type="CDD" id="cd06174">
    <property type="entry name" value="MFS"/>
    <property type="match status" value="1"/>
</dbReference>
<dbReference type="InterPro" id="IPR053160">
    <property type="entry name" value="MFS_DHA3_Transporter"/>
</dbReference>
<protein>
    <submittedName>
        <fullName evidence="3">MFS transporter</fullName>
    </submittedName>
</protein>
<evidence type="ECO:0000313" key="4">
    <source>
        <dbReference type="Proteomes" id="UP000759273"/>
    </source>
</evidence>
<dbReference type="InterPro" id="IPR011701">
    <property type="entry name" value="MFS"/>
</dbReference>
<comment type="subcellular location">
    <subcellularLocation>
        <location evidence="1">Cell membrane</location>
        <topology evidence="1">Multi-pass membrane protein</topology>
    </subcellularLocation>
</comment>
<feature type="transmembrane region" description="Helical" evidence="2">
    <location>
        <begin position="255"/>
        <end position="273"/>
    </location>
</feature>
<reference evidence="3" key="1">
    <citation type="submission" date="2021-02" db="EMBL/GenBank/DDBJ databases">
        <title>Infant gut strain persistence is associated with maternal origin, phylogeny, and functional potential including surface adhesion and iron acquisition.</title>
        <authorList>
            <person name="Lou Y.C."/>
        </authorList>
    </citation>
    <scope>NUCLEOTIDE SEQUENCE</scope>
    <source>
        <strain evidence="3">L3_101_000M1_dasL3_101_000M1_concoct_87</strain>
    </source>
</reference>
<dbReference type="PANTHER" id="PTHR23530:SF1">
    <property type="entry name" value="PERMEASE, MAJOR FACILITATOR SUPERFAMILY-RELATED"/>
    <property type="match status" value="1"/>
</dbReference>
<dbReference type="GO" id="GO:0005886">
    <property type="term" value="C:plasma membrane"/>
    <property type="evidence" value="ECO:0007669"/>
    <property type="project" value="UniProtKB-SubCell"/>
</dbReference>
<organism evidence="3 4">
    <name type="scientific">Subdoligranulum variabile</name>
    <dbReference type="NCBI Taxonomy" id="214851"/>
    <lineage>
        <taxon>Bacteria</taxon>
        <taxon>Bacillati</taxon>
        <taxon>Bacillota</taxon>
        <taxon>Clostridia</taxon>
        <taxon>Eubacteriales</taxon>
        <taxon>Oscillospiraceae</taxon>
        <taxon>Subdoligranulum</taxon>
    </lineage>
</organism>
<comment type="caution">
    <text evidence="3">The sequence shown here is derived from an EMBL/GenBank/DDBJ whole genome shotgun (WGS) entry which is preliminary data.</text>
</comment>
<gene>
    <name evidence="3" type="ORF">KHY36_09250</name>
</gene>
<dbReference type="SUPFAM" id="SSF103473">
    <property type="entry name" value="MFS general substrate transporter"/>
    <property type="match status" value="1"/>
</dbReference>
<sequence length="400" mass="42095">MNLQKQLRCVYLHAFFSTLRFTDAVWVALLAARGFSLAEIGLAEGVFHLTSLLCEVPSGMAADLLGRRRTLIFGGVLGVFSALAMAFAPGLGLICTAMALKALGYNMLSGTAEALIYDSLKMAGREKDYIKVDANASICMKIATALGSLASLLAGVLRYAGYYLADAVSALLSALAAARLEEPIVTDEQAARERHTLRELPARLRVHILDSADCLRGSALARRLIAADAVISLPSYLTSMFVQQRLTEQGGAMEWLFLPGLLAGAAGMAGTALGRRLHPKTLRGLYLTCALTIGAGALLAGAAPAWACAVGPMLVQGALAVWFLHSMQRMNELISSDRRATLISVDSMTYSLLMIPASPMLGWLGDAAGSAGVGLCLLGAMVAASGLAVAAKTRYNRRGA</sequence>
<keyword evidence="2" id="KW-0812">Transmembrane</keyword>
<feature type="transmembrane region" description="Helical" evidence="2">
    <location>
        <begin position="371"/>
        <end position="391"/>
    </location>
</feature>
<dbReference type="PANTHER" id="PTHR23530">
    <property type="entry name" value="TRANSPORT PROTEIN-RELATED"/>
    <property type="match status" value="1"/>
</dbReference>
<dbReference type="Proteomes" id="UP000759273">
    <property type="component" value="Unassembled WGS sequence"/>
</dbReference>
<feature type="transmembrane region" description="Helical" evidence="2">
    <location>
        <begin position="285"/>
        <end position="303"/>
    </location>
</feature>
<evidence type="ECO:0000313" key="3">
    <source>
        <dbReference type="EMBL" id="MBS5332700.1"/>
    </source>
</evidence>
<dbReference type="InterPro" id="IPR036259">
    <property type="entry name" value="MFS_trans_sf"/>
</dbReference>
<dbReference type="EMBL" id="JAGZGG010000021">
    <property type="protein sequence ID" value="MBS5332700.1"/>
    <property type="molecule type" value="Genomic_DNA"/>
</dbReference>
<accession>A0A943DC29</accession>
<evidence type="ECO:0000256" key="1">
    <source>
        <dbReference type="ARBA" id="ARBA00004651"/>
    </source>
</evidence>
<keyword evidence="2" id="KW-0472">Membrane</keyword>
<name>A0A943DC29_9FIRM</name>
<evidence type="ECO:0000256" key="2">
    <source>
        <dbReference type="SAM" id="Phobius"/>
    </source>
</evidence>
<dbReference type="Gene3D" id="1.20.1250.20">
    <property type="entry name" value="MFS general substrate transporter like domains"/>
    <property type="match status" value="1"/>
</dbReference>
<proteinExistence type="predicted"/>
<feature type="transmembrane region" description="Helical" evidence="2">
    <location>
        <begin position="71"/>
        <end position="100"/>
    </location>
</feature>
<keyword evidence="2" id="KW-1133">Transmembrane helix</keyword>